<keyword evidence="5 7" id="KW-1133">Transmembrane helix</keyword>
<gene>
    <name evidence="9" type="ORF">IAB77_03535</name>
</gene>
<sequence length="389" mass="41372">MANLLLAFIYLAFISLGLPDAVLGSAWPSMYSGLGVPVSYAGIISMIISSGTVISALMSDRLTRRFGAGRVTAVSVAVTAAALIGFSLSGSFIMLCIIALPYGLGAGSVDAALNNYVAIHYESRHMSWLHCMWGLGASAGPFIMSYALTSGLGWPSGYRFIGIFQVALSAALLLSLPLWRRCSGGAENGANAGERVSYGRLLRERGVWEDMLAFFCYCGMEQTAGLWAASYLVLNSGVNEETAAGLASMFYLGITAGRLFSGFLTSRFDDTALPRLGYSLTAAAIVILLLPAGQYVSAGALLLLGLGCAPVYPCYIHATPARFGTNSSQAVMGLQMASAFFGSTLVPPVFGFIARRTTFGVYPFYLLAFLLLMTLSHTRLERLRSCRAK</sequence>
<dbReference type="InterPro" id="IPR051788">
    <property type="entry name" value="MFS_Transporter"/>
</dbReference>
<keyword evidence="3" id="KW-0813">Transport</keyword>
<keyword evidence="6 7" id="KW-0472">Membrane</keyword>
<evidence type="ECO:0000256" key="7">
    <source>
        <dbReference type="SAM" id="Phobius"/>
    </source>
</evidence>
<evidence type="ECO:0000256" key="2">
    <source>
        <dbReference type="ARBA" id="ARBA00008335"/>
    </source>
</evidence>
<evidence type="ECO:0000256" key="3">
    <source>
        <dbReference type="ARBA" id="ARBA00022448"/>
    </source>
</evidence>
<feature type="transmembrane region" description="Helical" evidence="7">
    <location>
        <begin position="359"/>
        <end position="380"/>
    </location>
</feature>
<protein>
    <submittedName>
        <fullName evidence="9">MFS transporter</fullName>
    </submittedName>
</protein>
<comment type="subcellular location">
    <subcellularLocation>
        <location evidence="1">Cell membrane</location>
        <topology evidence="1">Multi-pass membrane protein</topology>
    </subcellularLocation>
</comment>
<feature type="transmembrane region" description="Helical" evidence="7">
    <location>
        <begin position="246"/>
        <end position="264"/>
    </location>
</feature>
<evidence type="ECO:0000256" key="5">
    <source>
        <dbReference type="ARBA" id="ARBA00022989"/>
    </source>
</evidence>
<dbReference type="InterPro" id="IPR020846">
    <property type="entry name" value="MFS_dom"/>
</dbReference>
<feature type="transmembrane region" description="Helical" evidence="7">
    <location>
        <begin position="66"/>
        <end position="86"/>
    </location>
</feature>
<accession>A0A9D0ZDK2</accession>
<evidence type="ECO:0000313" key="10">
    <source>
        <dbReference type="Proteomes" id="UP000824262"/>
    </source>
</evidence>
<dbReference type="Proteomes" id="UP000824262">
    <property type="component" value="Unassembled WGS sequence"/>
</dbReference>
<dbReference type="EMBL" id="DVGA01000037">
    <property type="protein sequence ID" value="HIQ78311.1"/>
    <property type="molecule type" value="Genomic_DNA"/>
</dbReference>
<proteinExistence type="inferred from homology"/>
<dbReference type="GO" id="GO:0022857">
    <property type="term" value="F:transmembrane transporter activity"/>
    <property type="evidence" value="ECO:0007669"/>
    <property type="project" value="InterPro"/>
</dbReference>
<evidence type="ECO:0000256" key="6">
    <source>
        <dbReference type="ARBA" id="ARBA00023136"/>
    </source>
</evidence>
<dbReference type="GO" id="GO:0005886">
    <property type="term" value="C:plasma membrane"/>
    <property type="evidence" value="ECO:0007669"/>
    <property type="project" value="UniProtKB-SubCell"/>
</dbReference>
<comment type="caution">
    <text evidence="9">The sequence shown here is derived from an EMBL/GenBank/DDBJ whole genome shotgun (WGS) entry which is preliminary data.</text>
</comment>
<feature type="transmembrane region" description="Helical" evidence="7">
    <location>
        <begin position="299"/>
        <end position="318"/>
    </location>
</feature>
<feature type="transmembrane region" description="Helical" evidence="7">
    <location>
        <begin position="40"/>
        <end position="59"/>
    </location>
</feature>
<dbReference type="PANTHER" id="PTHR23514:SF3">
    <property type="entry name" value="BYPASS OF STOP CODON PROTEIN 6"/>
    <property type="match status" value="1"/>
</dbReference>
<dbReference type="PROSITE" id="PS50850">
    <property type="entry name" value="MFS"/>
    <property type="match status" value="1"/>
</dbReference>
<dbReference type="InterPro" id="IPR036259">
    <property type="entry name" value="MFS_trans_sf"/>
</dbReference>
<feature type="transmembrane region" description="Helical" evidence="7">
    <location>
        <begin position="128"/>
        <end position="148"/>
    </location>
</feature>
<feature type="transmembrane region" description="Helical" evidence="7">
    <location>
        <begin position="92"/>
        <end position="116"/>
    </location>
</feature>
<feature type="transmembrane region" description="Helical" evidence="7">
    <location>
        <begin position="212"/>
        <end position="234"/>
    </location>
</feature>
<name>A0A9D0ZDK2_9FIRM</name>
<dbReference type="Pfam" id="PF07690">
    <property type="entry name" value="MFS_1"/>
    <property type="match status" value="1"/>
</dbReference>
<dbReference type="SUPFAM" id="SSF103473">
    <property type="entry name" value="MFS general substrate transporter"/>
    <property type="match status" value="1"/>
</dbReference>
<evidence type="ECO:0000256" key="1">
    <source>
        <dbReference type="ARBA" id="ARBA00004651"/>
    </source>
</evidence>
<reference evidence="9" key="2">
    <citation type="journal article" date="2021" name="PeerJ">
        <title>Extensive microbial diversity within the chicken gut microbiome revealed by metagenomics and culture.</title>
        <authorList>
            <person name="Gilroy R."/>
            <person name="Ravi A."/>
            <person name="Getino M."/>
            <person name="Pursley I."/>
            <person name="Horton D.L."/>
            <person name="Alikhan N.F."/>
            <person name="Baker D."/>
            <person name="Gharbi K."/>
            <person name="Hall N."/>
            <person name="Watson M."/>
            <person name="Adriaenssens E.M."/>
            <person name="Foster-Nyarko E."/>
            <person name="Jarju S."/>
            <person name="Secka A."/>
            <person name="Antonio M."/>
            <person name="Oren A."/>
            <person name="Chaudhuri R.R."/>
            <person name="La Ragione R."/>
            <person name="Hildebrand F."/>
            <person name="Pallen M.J."/>
        </authorList>
    </citation>
    <scope>NUCLEOTIDE SEQUENCE</scope>
    <source>
        <strain evidence="9">ChiBcolR7-354</strain>
    </source>
</reference>
<dbReference type="InterPro" id="IPR011701">
    <property type="entry name" value="MFS"/>
</dbReference>
<comment type="similarity">
    <text evidence="2">Belongs to the major facilitator superfamily.</text>
</comment>
<evidence type="ECO:0000259" key="8">
    <source>
        <dbReference type="PROSITE" id="PS50850"/>
    </source>
</evidence>
<reference evidence="9" key="1">
    <citation type="submission" date="2020-10" db="EMBL/GenBank/DDBJ databases">
        <authorList>
            <person name="Gilroy R."/>
        </authorList>
    </citation>
    <scope>NUCLEOTIDE SEQUENCE</scope>
    <source>
        <strain evidence="9">ChiBcolR7-354</strain>
    </source>
</reference>
<dbReference type="AlphaFoldDB" id="A0A9D0ZDK2"/>
<feature type="transmembrane region" description="Helical" evidence="7">
    <location>
        <begin position="160"/>
        <end position="179"/>
    </location>
</feature>
<feature type="transmembrane region" description="Helical" evidence="7">
    <location>
        <begin position="330"/>
        <end position="353"/>
    </location>
</feature>
<keyword evidence="4 7" id="KW-0812">Transmembrane</keyword>
<evidence type="ECO:0000313" key="9">
    <source>
        <dbReference type="EMBL" id="HIQ78311.1"/>
    </source>
</evidence>
<dbReference type="PANTHER" id="PTHR23514">
    <property type="entry name" value="BYPASS OF STOP CODON PROTEIN 6"/>
    <property type="match status" value="1"/>
</dbReference>
<organism evidence="9 10">
    <name type="scientific">Candidatus Scatomorpha intestinavium</name>
    <dbReference type="NCBI Taxonomy" id="2840922"/>
    <lineage>
        <taxon>Bacteria</taxon>
        <taxon>Bacillati</taxon>
        <taxon>Bacillota</taxon>
        <taxon>Clostridia</taxon>
        <taxon>Eubacteriales</taxon>
        <taxon>Candidatus Scatomorpha</taxon>
    </lineage>
</organism>
<dbReference type="Gene3D" id="1.20.1250.20">
    <property type="entry name" value="MFS general substrate transporter like domains"/>
    <property type="match status" value="2"/>
</dbReference>
<evidence type="ECO:0000256" key="4">
    <source>
        <dbReference type="ARBA" id="ARBA00022692"/>
    </source>
</evidence>
<feature type="transmembrane region" description="Helical" evidence="7">
    <location>
        <begin position="276"/>
        <end position="293"/>
    </location>
</feature>
<feature type="domain" description="Major facilitator superfamily (MFS) profile" evidence="8">
    <location>
        <begin position="5"/>
        <end position="386"/>
    </location>
</feature>